<feature type="region of interest" description="Disordered" evidence="1">
    <location>
        <begin position="85"/>
        <end position="120"/>
    </location>
</feature>
<protein>
    <recommendedName>
        <fullName evidence="4">Porin</fullName>
    </recommendedName>
</protein>
<name>A0A4Z1A7R3_9LEPT</name>
<reference evidence="2" key="1">
    <citation type="journal article" date="2019" name="PLoS Negl. Trop. Dis.">
        <title>Revisiting the worldwide diversity of Leptospira species in the environment.</title>
        <authorList>
            <person name="Vincent A.T."/>
            <person name="Schiettekatte O."/>
            <person name="Bourhy P."/>
            <person name="Veyrier F.J."/>
            <person name="Picardeau M."/>
        </authorList>
    </citation>
    <scope>NUCLEOTIDE SEQUENCE [LARGE SCALE GENOMIC DNA]</scope>
    <source>
        <strain evidence="2">201702451</strain>
    </source>
</reference>
<feature type="compositionally biased region" description="Basic and acidic residues" evidence="1">
    <location>
        <begin position="87"/>
        <end position="103"/>
    </location>
</feature>
<accession>A0A4Z1A7R3</accession>
<dbReference type="AlphaFoldDB" id="A0A4Z1A7R3"/>
<evidence type="ECO:0000256" key="1">
    <source>
        <dbReference type="SAM" id="MobiDB-lite"/>
    </source>
</evidence>
<dbReference type="EMBL" id="RQGH01000014">
    <property type="protein sequence ID" value="TGL69791.1"/>
    <property type="molecule type" value="Genomic_DNA"/>
</dbReference>
<dbReference type="Proteomes" id="UP000297567">
    <property type="component" value="Unassembled WGS sequence"/>
</dbReference>
<feature type="compositionally biased region" description="Polar residues" evidence="1">
    <location>
        <begin position="105"/>
        <end position="118"/>
    </location>
</feature>
<gene>
    <name evidence="2" type="ORF">EHQ62_07270</name>
</gene>
<evidence type="ECO:0000313" key="3">
    <source>
        <dbReference type="Proteomes" id="UP000297567"/>
    </source>
</evidence>
<sequence length="518" mass="59985">MDWQKKTLFLWLFFVQSLFAGEKTPKDVSVQELLTQGLSPKLVAEWKENLKLSRESFLDWKRSLKGNDAKLVSKVWKVFRLSYPKSPKSEPPPKKPTKNELARTTKGNLHPNQTNETPTDGVFVGLGTQNLDVRNLPIEEKNHSTVCVGGNQNGNRYVLEKRDEQFLYGVDFTKQSYRFTSGSRYKPIPHFYFDKDPNFYSQLDRPGSPLPQPLQSSHFFGIKLPYEGKKREFGSFFANGFSHHPGFYFNSPNNSYAGVWSPGGQKSSLFVNDTYQFESFGNHRIQSESIFDKKETVGFLYIKSESKDSVYFFDSTIYRDSPLLYGNVANGELRPEIPQTLGYARGSYKHLFGGEGLSSLEGHRYETGSSVFFPLFASNWGNLLYRYRKYSERGNYQFEELGRAVIYEWRKEKTVISIGFEAREKRGQWEGKIAIPISSGQLIELSALFREGNFYTRSWFENWTYASDFNINLSDREEILKIKFVSSFMSLNVSYSKKEESPNPILFINFQFLQRFEI</sequence>
<comment type="caution">
    <text evidence="2">The sequence shown here is derived from an EMBL/GenBank/DDBJ whole genome shotgun (WGS) entry which is preliminary data.</text>
</comment>
<keyword evidence="3" id="KW-1185">Reference proteome</keyword>
<organism evidence="2 3">
    <name type="scientific">Leptospira jelokensis</name>
    <dbReference type="NCBI Taxonomy" id="2484931"/>
    <lineage>
        <taxon>Bacteria</taxon>
        <taxon>Pseudomonadati</taxon>
        <taxon>Spirochaetota</taxon>
        <taxon>Spirochaetia</taxon>
        <taxon>Leptospirales</taxon>
        <taxon>Leptospiraceae</taxon>
        <taxon>Leptospira</taxon>
    </lineage>
</organism>
<proteinExistence type="predicted"/>
<evidence type="ECO:0008006" key="4">
    <source>
        <dbReference type="Google" id="ProtNLM"/>
    </source>
</evidence>
<evidence type="ECO:0000313" key="2">
    <source>
        <dbReference type="EMBL" id="TGL69791.1"/>
    </source>
</evidence>